<accession>A0A5N3P6T8</accession>
<feature type="active site" evidence="4">
    <location>
        <position position="37"/>
    </location>
</feature>
<gene>
    <name evidence="8" type="ORF">FEZ63_18920</name>
</gene>
<comment type="catalytic activity">
    <reaction evidence="3 4 5">
        <text>an acyl phosphate + H2O = a carboxylate + phosphate + H(+)</text>
        <dbReference type="Rhea" id="RHEA:14965"/>
        <dbReference type="ChEBI" id="CHEBI:15377"/>
        <dbReference type="ChEBI" id="CHEBI:15378"/>
        <dbReference type="ChEBI" id="CHEBI:29067"/>
        <dbReference type="ChEBI" id="CHEBI:43474"/>
        <dbReference type="ChEBI" id="CHEBI:59918"/>
        <dbReference type="EC" id="3.6.1.7"/>
    </reaction>
</comment>
<evidence type="ECO:0000313" key="8">
    <source>
        <dbReference type="EMBL" id="KAB0265395.1"/>
    </source>
</evidence>
<dbReference type="PANTHER" id="PTHR47268:SF4">
    <property type="entry name" value="ACYLPHOSPHATASE"/>
    <property type="match status" value="1"/>
</dbReference>
<dbReference type="Proteomes" id="UP000325684">
    <property type="component" value="Unassembled WGS sequence"/>
</dbReference>
<keyword evidence="9" id="KW-1185">Reference proteome</keyword>
<dbReference type="AlphaFoldDB" id="A0A5N3P6T8"/>
<evidence type="ECO:0000256" key="6">
    <source>
        <dbReference type="RuleBase" id="RU004168"/>
    </source>
</evidence>
<dbReference type="EMBL" id="VCMV01000036">
    <property type="protein sequence ID" value="KAB0265395.1"/>
    <property type="molecule type" value="Genomic_DNA"/>
</dbReference>
<dbReference type="PROSITE" id="PS00150">
    <property type="entry name" value="ACYLPHOSPHATASE_1"/>
    <property type="match status" value="1"/>
</dbReference>
<evidence type="ECO:0000256" key="1">
    <source>
        <dbReference type="ARBA" id="ARBA00005614"/>
    </source>
</evidence>
<evidence type="ECO:0000313" key="9">
    <source>
        <dbReference type="Proteomes" id="UP000325684"/>
    </source>
</evidence>
<evidence type="ECO:0000259" key="7">
    <source>
        <dbReference type="PROSITE" id="PS51160"/>
    </source>
</evidence>
<dbReference type="SUPFAM" id="SSF54975">
    <property type="entry name" value="Acylphosphatase/BLUF domain-like"/>
    <property type="match status" value="1"/>
</dbReference>
<dbReference type="InterPro" id="IPR017968">
    <property type="entry name" value="Acylphosphatase_CS"/>
</dbReference>
<sequence length="92" mass="10071">MTRTEHVVIHGRVQGVGFRVWVQHQAQLHGLDGWVRNRRDGAVEAVISGPQDAVAAMLKAFAQGPRGATVEHVEHLTDHVTVSDGFEVLATR</sequence>
<dbReference type="GO" id="GO:0003998">
    <property type="term" value="F:acylphosphatase activity"/>
    <property type="evidence" value="ECO:0007669"/>
    <property type="project" value="UniProtKB-EC"/>
</dbReference>
<dbReference type="InterPro" id="IPR036046">
    <property type="entry name" value="Acylphosphatase-like_dom_sf"/>
</dbReference>
<evidence type="ECO:0000256" key="3">
    <source>
        <dbReference type="ARBA" id="ARBA00047645"/>
    </source>
</evidence>
<keyword evidence="4 5" id="KW-0378">Hydrolase</keyword>
<organism evidence="8 9">
    <name type="scientific">Microvirga brassicacearum</name>
    <dbReference type="NCBI Taxonomy" id="2580413"/>
    <lineage>
        <taxon>Bacteria</taxon>
        <taxon>Pseudomonadati</taxon>
        <taxon>Pseudomonadota</taxon>
        <taxon>Alphaproteobacteria</taxon>
        <taxon>Hyphomicrobiales</taxon>
        <taxon>Methylobacteriaceae</taxon>
        <taxon>Microvirga</taxon>
    </lineage>
</organism>
<dbReference type="EC" id="3.6.1.7" evidence="2 4"/>
<feature type="domain" description="Acylphosphatase-like" evidence="7">
    <location>
        <begin position="4"/>
        <end position="90"/>
    </location>
</feature>
<protein>
    <recommendedName>
        <fullName evidence="2 4">Acylphosphatase</fullName>
        <ecNumber evidence="2 4">3.6.1.7</ecNumber>
    </recommendedName>
</protein>
<dbReference type="InterPro" id="IPR001792">
    <property type="entry name" value="Acylphosphatase-like_dom"/>
</dbReference>
<dbReference type="InterPro" id="IPR020456">
    <property type="entry name" value="Acylphosphatase"/>
</dbReference>
<dbReference type="PROSITE" id="PS00151">
    <property type="entry name" value="ACYLPHOSPHATASE_2"/>
    <property type="match status" value="1"/>
</dbReference>
<evidence type="ECO:0000256" key="2">
    <source>
        <dbReference type="ARBA" id="ARBA00012150"/>
    </source>
</evidence>
<dbReference type="PANTHER" id="PTHR47268">
    <property type="entry name" value="ACYLPHOSPHATASE"/>
    <property type="match status" value="1"/>
</dbReference>
<evidence type="ECO:0000256" key="5">
    <source>
        <dbReference type="RuleBase" id="RU000553"/>
    </source>
</evidence>
<dbReference type="RefSeq" id="WP_150947385.1">
    <property type="nucleotide sequence ID" value="NZ_VCMV01000036.1"/>
</dbReference>
<reference evidence="8 9" key="1">
    <citation type="journal article" date="2019" name="Microorganisms">
        <title>Genome Insights into the Novel Species Microvirga brassicacearum, a Rapeseed Endophyte with Biotechnological Potential.</title>
        <authorList>
            <person name="Jimenez-Gomez A."/>
            <person name="Saati-Santamaria Z."/>
            <person name="Igual J.M."/>
            <person name="Rivas R."/>
            <person name="Mateos P.F."/>
            <person name="Garcia-Fraile P."/>
        </authorList>
    </citation>
    <scope>NUCLEOTIDE SEQUENCE [LARGE SCALE GENOMIC DNA]</scope>
    <source>
        <strain evidence="8 9">CDVBN77</strain>
    </source>
</reference>
<comment type="caution">
    <text evidence="8">The sequence shown here is derived from an EMBL/GenBank/DDBJ whole genome shotgun (WGS) entry which is preliminary data.</text>
</comment>
<dbReference type="Gene3D" id="3.30.70.100">
    <property type="match status" value="1"/>
</dbReference>
<comment type="similarity">
    <text evidence="1 6">Belongs to the acylphosphatase family.</text>
</comment>
<dbReference type="PRINTS" id="PR00112">
    <property type="entry name" value="ACYLPHPHTASE"/>
</dbReference>
<proteinExistence type="inferred from homology"/>
<evidence type="ECO:0000256" key="4">
    <source>
        <dbReference type="PROSITE-ProRule" id="PRU00520"/>
    </source>
</evidence>
<dbReference type="PROSITE" id="PS51160">
    <property type="entry name" value="ACYLPHOSPHATASE_3"/>
    <property type="match status" value="1"/>
</dbReference>
<dbReference type="Pfam" id="PF00708">
    <property type="entry name" value="Acylphosphatase"/>
    <property type="match status" value="1"/>
</dbReference>
<name>A0A5N3P6T8_9HYPH</name>
<feature type="active site" evidence="4">
    <location>
        <position position="19"/>
    </location>
</feature>
<dbReference type="OrthoDB" id="5295388at2"/>